<protein>
    <recommendedName>
        <fullName evidence="3">FAD/NAD(P)-binding domain-containing protein</fullName>
    </recommendedName>
</protein>
<dbReference type="OrthoDB" id="5046242at2759"/>
<reference evidence="1 2" key="1">
    <citation type="journal article" date="2015" name="Fungal Genet. Biol.">
        <title>Evolution of novel wood decay mechanisms in Agaricales revealed by the genome sequences of Fistulina hepatica and Cylindrobasidium torrendii.</title>
        <authorList>
            <person name="Floudas D."/>
            <person name="Held B.W."/>
            <person name="Riley R."/>
            <person name="Nagy L.G."/>
            <person name="Koehler G."/>
            <person name="Ransdell A.S."/>
            <person name="Younus H."/>
            <person name="Chow J."/>
            <person name="Chiniquy J."/>
            <person name="Lipzen A."/>
            <person name="Tritt A."/>
            <person name="Sun H."/>
            <person name="Haridas S."/>
            <person name="LaButti K."/>
            <person name="Ohm R.A."/>
            <person name="Kues U."/>
            <person name="Blanchette R.A."/>
            <person name="Grigoriev I.V."/>
            <person name="Minto R.E."/>
            <person name="Hibbett D.S."/>
        </authorList>
    </citation>
    <scope>NUCLEOTIDE SEQUENCE [LARGE SCALE GENOMIC DNA]</scope>
    <source>
        <strain evidence="1 2">ATCC 64428</strain>
    </source>
</reference>
<gene>
    <name evidence="1" type="ORF">FISHEDRAFT_74872</name>
</gene>
<dbReference type="Proteomes" id="UP000054144">
    <property type="component" value="Unassembled WGS sequence"/>
</dbReference>
<accession>A0A0D7A8T6</accession>
<sequence length="94" mass="10202">MNPAPPYFLRTSRHFIVLPSYPPQRSLFMSLQSFLSSSSGASNSQFSTLPVCIVGAGPGGLTVAHELQDKGADYIVFDNQPEVGGKCQSYYDNL</sequence>
<proteinExistence type="predicted"/>
<organism evidence="1 2">
    <name type="scientific">Fistulina hepatica ATCC 64428</name>
    <dbReference type="NCBI Taxonomy" id="1128425"/>
    <lineage>
        <taxon>Eukaryota</taxon>
        <taxon>Fungi</taxon>
        <taxon>Dikarya</taxon>
        <taxon>Basidiomycota</taxon>
        <taxon>Agaricomycotina</taxon>
        <taxon>Agaricomycetes</taxon>
        <taxon>Agaricomycetidae</taxon>
        <taxon>Agaricales</taxon>
        <taxon>Fistulinaceae</taxon>
        <taxon>Fistulina</taxon>
    </lineage>
</organism>
<dbReference type="InterPro" id="IPR036188">
    <property type="entry name" value="FAD/NAD-bd_sf"/>
</dbReference>
<name>A0A0D7A8T6_9AGAR</name>
<dbReference type="Pfam" id="PF13450">
    <property type="entry name" value="NAD_binding_8"/>
    <property type="match status" value="1"/>
</dbReference>
<dbReference type="EMBL" id="KN881992">
    <property type="protein sequence ID" value="KIY47228.1"/>
    <property type="molecule type" value="Genomic_DNA"/>
</dbReference>
<evidence type="ECO:0008006" key="3">
    <source>
        <dbReference type="Google" id="ProtNLM"/>
    </source>
</evidence>
<dbReference type="SUPFAM" id="SSF51905">
    <property type="entry name" value="FAD/NAD(P)-binding domain"/>
    <property type="match status" value="1"/>
</dbReference>
<evidence type="ECO:0000313" key="1">
    <source>
        <dbReference type="EMBL" id="KIY47228.1"/>
    </source>
</evidence>
<dbReference type="PRINTS" id="PR00419">
    <property type="entry name" value="ADXRDTASE"/>
</dbReference>
<keyword evidence="2" id="KW-1185">Reference proteome</keyword>
<dbReference type="AlphaFoldDB" id="A0A0D7A8T6"/>
<dbReference type="Gene3D" id="3.50.50.60">
    <property type="entry name" value="FAD/NAD(P)-binding domain"/>
    <property type="match status" value="1"/>
</dbReference>
<evidence type="ECO:0000313" key="2">
    <source>
        <dbReference type="Proteomes" id="UP000054144"/>
    </source>
</evidence>